<dbReference type="InterPro" id="IPR012337">
    <property type="entry name" value="RNaseH-like_sf"/>
</dbReference>
<dbReference type="GO" id="GO:0035194">
    <property type="term" value="P:regulatory ncRNA-mediated post-transcriptional gene silencing"/>
    <property type="evidence" value="ECO:0007669"/>
    <property type="project" value="UniProtKB-ARBA"/>
</dbReference>
<dbReference type="Proteomes" id="UP000594454">
    <property type="component" value="Chromosome 2"/>
</dbReference>
<feature type="compositionally biased region" description="Basic residues" evidence="1">
    <location>
        <begin position="1"/>
        <end position="10"/>
    </location>
</feature>
<dbReference type="InterPro" id="IPR032474">
    <property type="entry name" value="Argonaute_N"/>
</dbReference>
<dbReference type="InterPro" id="IPR003165">
    <property type="entry name" value="Piwi"/>
</dbReference>
<dbReference type="GO" id="GO:0003723">
    <property type="term" value="F:RNA binding"/>
    <property type="evidence" value="ECO:0007669"/>
    <property type="project" value="InterPro"/>
</dbReference>
<dbReference type="PROSITE" id="PS50821">
    <property type="entry name" value="PAZ"/>
    <property type="match status" value="1"/>
</dbReference>
<feature type="compositionally biased region" description="Low complexity" evidence="1">
    <location>
        <begin position="261"/>
        <end position="281"/>
    </location>
</feature>
<dbReference type="Gene3D" id="3.30.420.10">
    <property type="entry name" value="Ribonuclease H-like superfamily/Ribonuclease H"/>
    <property type="match status" value="1"/>
</dbReference>
<reference evidence="4 5" key="1">
    <citation type="submission" date="2020-11" db="EMBL/GenBank/DDBJ databases">
        <authorList>
            <person name="Wallbank WR R."/>
            <person name="Pardo Diaz C."/>
            <person name="Kozak K."/>
            <person name="Martin S."/>
            <person name="Jiggins C."/>
            <person name="Moest M."/>
            <person name="Warren A I."/>
            <person name="Generalovic N T."/>
            <person name="Byers J.R.P. K."/>
            <person name="Montejo-Kovacevich G."/>
            <person name="Yen C E."/>
        </authorList>
    </citation>
    <scope>NUCLEOTIDE SEQUENCE [LARGE SCALE GENOMIC DNA]</scope>
</reference>
<feature type="domain" description="PAZ" evidence="2">
    <location>
        <begin position="513"/>
        <end position="612"/>
    </location>
</feature>
<feature type="region of interest" description="Disordered" evidence="1">
    <location>
        <begin position="1"/>
        <end position="281"/>
    </location>
</feature>
<keyword evidence="5" id="KW-1185">Reference proteome</keyword>
<evidence type="ECO:0000256" key="1">
    <source>
        <dbReference type="SAM" id="MobiDB-lite"/>
    </source>
</evidence>
<dbReference type="GO" id="GO:0005737">
    <property type="term" value="C:cytoplasm"/>
    <property type="evidence" value="ECO:0007669"/>
    <property type="project" value="UniProtKB-ARBA"/>
</dbReference>
<feature type="compositionally biased region" description="Low complexity" evidence="1">
    <location>
        <begin position="76"/>
        <end position="85"/>
    </location>
</feature>
<feature type="compositionally biased region" description="Gly residues" evidence="1">
    <location>
        <begin position="147"/>
        <end position="203"/>
    </location>
</feature>
<dbReference type="InterPro" id="IPR014811">
    <property type="entry name" value="ArgoL1"/>
</dbReference>
<dbReference type="OrthoDB" id="10252740at2759"/>
<feature type="compositionally biased region" description="Basic and acidic residues" evidence="1">
    <location>
        <begin position="22"/>
        <end position="44"/>
    </location>
</feature>
<dbReference type="InterPro" id="IPR003100">
    <property type="entry name" value="PAZ_dom"/>
</dbReference>
<dbReference type="InterPro" id="IPR045246">
    <property type="entry name" value="Piwi_ago-like"/>
</dbReference>
<evidence type="ECO:0000313" key="5">
    <source>
        <dbReference type="Proteomes" id="UP000594454"/>
    </source>
</evidence>
<dbReference type="Pfam" id="PF08699">
    <property type="entry name" value="ArgoL1"/>
    <property type="match status" value="1"/>
</dbReference>
<dbReference type="CDD" id="cd02846">
    <property type="entry name" value="PAZ_argonaute_like"/>
    <property type="match status" value="1"/>
</dbReference>
<evidence type="ECO:0000259" key="2">
    <source>
        <dbReference type="PROSITE" id="PS50821"/>
    </source>
</evidence>
<dbReference type="CDD" id="cd04657">
    <property type="entry name" value="Piwi_ago-like"/>
    <property type="match status" value="1"/>
</dbReference>
<dbReference type="EMBL" id="LR899010">
    <property type="protein sequence ID" value="CAD7081280.1"/>
    <property type="molecule type" value="Genomic_DNA"/>
</dbReference>
<dbReference type="GO" id="GO:0034587">
    <property type="term" value="P:piRNA processing"/>
    <property type="evidence" value="ECO:0007669"/>
    <property type="project" value="UniProtKB-ARBA"/>
</dbReference>
<dbReference type="SUPFAM" id="SSF53098">
    <property type="entry name" value="Ribonuclease H-like"/>
    <property type="match status" value="1"/>
</dbReference>
<organism evidence="4 5">
    <name type="scientific">Hermetia illucens</name>
    <name type="common">Black soldier fly</name>
    <dbReference type="NCBI Taxonomy" id="343691"/>
    <lineage>
        <taxon>Eukaryota</taxon>
        <taxon>Metazoa</taxon>
        <taxon>Ecdysozoa</taxon>
        <taxon>Arthropoda</taxon>
        <taxon>Hexapoda</taxon>
        <taxon>Insecta</taxon>
        <taxon>Pterygota</taxon>
        <taxon>Neoptera</taxon>
        <taxon>Endopterygota</taxon>
        <taxon>Diptera</taxon>
        <taxon>Brachycera</taxon>
        <taxon>Stratiomyomorpha</taxon>
        <taxon>Stratiomyidae</taxon>
        <taxon>Hermetiinae</taxon>
        <taxon>Hermetia</taxon>
    </lineage>
</organism>
<accession>A0A7R8UIH3</accession>
<protein>
    <submittedName>
        <fullName evidence="4">Uncharacterized protein</fullName>
    </submittedName>
</protein>
<dbReference type="SUPFAM" id="SSF101690">
    <property type="entry name" value="PAZ domain"/>
    <property type="match status" value="1"/>
</dbReference>
<dbReference type="InterPro" id="IPR036397">
    <property type="entry name" value="RNaseH_sf"/>
</dbReference>
<feature type="compositionally biased region" description="Gly residues" evidence="1">
    <location>
        <begin position="117"/>
        <end position="130"/>
    </location>
</feature>
<dbReference type="PROSITE" id="PS50822">
    <property type="entry name" value="PIWI"/>
    <property type="match status" value="1"/>
</dbReference>
<name>A0A7R8UIH3_HERIL</name>
<dbReference type="PANTHER" id="PTHR22891">
    <property type="entry name" value="EUKARYOTIC TRANSLATION INITIATION FACTOR 2C"/>
    <property type="match status" value="1"/>
</dbReference>
<dbReference type="Pfam" id="PF16486">
    <property type="entry name" value="ArgoN"/>
    <property type="match status" value="1"/>
</dbReference>
<gene>
    <name evidence="4" type="ORF">HERILL_LOCUS4396</name>
</gene>
<dbReference type="SMART" id="SM01163">
    <property type="entry name" value="DUF1785"/>
    <property type="match status" value="1"/>
</dbReference>
<dbReference type="InParanoid" id="A0A7R8UIH3"/>
<dbReference type="InterPro" id="IPR036085">
    <property type="entry name" value="PAZ_dom_sf"/>
</dbReference>
<dbReference type="AlphaFoldDB" id="A0A7R8UIH3"/>
<dbReference type="Pfam" id="PF02170">
    <property type="entry name" value="PAZ"/>
    <property type="match status" value="1"/>
</dbReference>
<sequence>MGKGKNKGKGKKLEDQGAGAGGREEHPPTQPEQKQDEKSPKEHGVTQPQPGPSGDPGAVVKREIKSEQGPASVTTGQQQGEVGQQPRGGGQQQAGWGGQQPRGGDQRPRGEGQQQVGWGGQQQAGWGGQQPRGEDQRPRGEGQQQAGWGGQQQAGWGGQQQAGWGGQQQAGWGGQLPRGGGQQPRGGGQQPRGGGQQPRGGGRQPQQSGAGQQLWWQGQQSEWRGQQPRQEGYQQQRGSEQARRQQDDRPPPGKAVESKFETLSVSSTSSEKSKMSSKTQTPIKGVLADFNLRTTPPDPKNWCGQNGTQHPIEANYVKIIMDKMRKVAYQYDVQFNLERPTRFRPVAFEQLRTQVLSANAGQRGNFLIAFDGKNIAYSAVKVPPNFLGVEHVVQFIDGETNANKEIKITMKEARDLEIDLMALKNYHNTGIGEKPLRALQCIDVVLRTPISPPSRKSKQAGRAFYTKPTDPKDLGDQFDLWLGLYQSATLGDSPMLNIDVAHKGFPRDSTLQDVYLNLNRNFDQADSYIRNLNIIYTPPACMNGACKLYKANGLAEPANRKTFINDETQTSMTIEEYYRSKNYSLRNPDFPCVSVGTVRRIYLPIELCKVQRGQNIRARAGPDQTRALIGHAATSTTIRKSKIFEMFNSFRHNANDVMQGFRLSLDSEFIKVIARNIQPPTIQYKENSIMPQKGSWRADRSKYLQPAPLQKFGILITTRANDGAVVEFAKKIINEARKNDMDVQDKYELSKALQVRSIREKLQKLKKAGCSIVFVIIDSFADTYSKVKQIAEIDLKIVTQCVKWVTVQKKMDQSTIANIFLKVNAKLNGVNHMLRPSMEIKFIKNTAVMLLGADVTHPSPDQSHIPSVVGVVASHDVNAFQYNACWRLQDAKKEMIEDMENIVLEQLHFFNRKRNQFPTHIIYYRDGVSDGQFKQLEEIELSAINRAFARVKPNYKPKLTCLVVQKRHHTRFFPPVPSDIVHPRDRNQNVLPGTVVDTTITHPGEKQFFLVSHESIQGTAKPSKYCVIRDDNNFDPDSLQAVTYALCHMFTRCNRAVSYPAPAYYAHLMAARGRVLIDGVRLDMSRLAEEYRRRCIDTIKVSNPMFFV</sequence>
<dbReference type="GO" id="GO:0004521">
    <property type="term" value="F:RNA endonuclease activity"/>
    <property type="evidence" value="ECO:0007669"/>
    <property type="project" value="UniProtKB-ARBA"/>
</dbReference>
<dbReference type="Gene3D" id="3.40.50.2300">
    <property type="match status" value="1"/>
</dbReference>
<evidence type="ECO:0000313" key="4">
    <source>
        <dbReference type="EMBL" id="CAD7081280.1"/>
    </source>
</evidence>
<feature type="compositionally biased region" description="Low complexity" evidence="1">
    <location>
        <begin position="204"/>
        <end position="238"/>
    </location>
</feature>
<dbReference type="Gene3D" id="2.170.260.10">
    <property type="entry name" value="paz domain"/>
    <property type="match status" value="1"/>
</dbReference>
<dbReference type="FunCoup" id="A0A7R8UIH3">
    <property type="interactions" value="34"/>
</dbReference>
<evidence type="ECO:0000259" key="3">
    <source>
        <dbReference type="PROSITE" id="PS50822"/>
    </source>
</evidence>
<proteinExistence type="predicted"/>
<feature type="domain" description="Piwi" evidence="3">
    <location>
        <begin position="772"/>
        <end position="1078"/>
    </location>
</feature>
<feature type="compositionally biased region" description="Basic and acidic residues" evidence="1">
    <location>
        <begin position="240"/>
        <end position="260"/>
    </location>
</feature>
<dbReference type="Pfam" id="PF02171">
    <property type="entry name" value="Piwi"/>
    <property type="match status" value="1"/>
</dbReference>
<dbReference type="SMART" id="SM00950">
    <property type="entry name" value="Piwi"/>
    <property type="match status" value="1"/>
</dbReference>
<feature type="compositionally biased region" description="Gly residues" evidence="1">
    <location>
        <begin position="86"/>
        <end position="101"/>
    </location>
</feature>